<gene>
    <name evidence="1" type="ORF">BECKFW1821C_GA0114237_101110</name>
</gene>
<dbReference type="AlphaFoldDB" id="A0A450TIK6"/>
<dbReference type="EMBL" id="CAADFE010000011">
    <property type="protein sequence ID" value="VFJ67099.1"/>
    <property type="molecule type" value="Genomic_DNA"/>
</dbReference>
<name>A0A450TIK6_9GAMM</name>
<reference evidence="1" key="1">
    <citation type="submission" date="2019-02" db="EMBL/GenBank/DDBJ databases">
        <authorList>
            <person name="Gruber-Vodicka R. H."/>
            <person name="Seah K. B. B."/>
        </authorList>
    </citation>
    <scope>NUCLEOTIDE SEQUENCE</scope>
    <source>
        <strain evidence="1">BECK_BZ131</strain>
    </source>
</reference>
<protein>
    <submittedName>
        <fullName evidence="1">Uncharacterized protein</fullName>
    </submittedName>
</protein>
<accession>A0A450TIK6</accession>
<proteinExistence type="predicted"/>
<sequence length="114" mass="13062">MDFEILGDVNTIYNRINHQNPVDLTPAISRIAHAFLPPVVFQLEEYGIPRMISRKIHSAGVIDLENRENDIHDTIGIFQQIGYEGLLKGVRDLDGFDKYILQYFYEGILPATRS</sequence>
<organism evidence="1">
    <name type="scientific">Candidatus Kentrum sp. FW</name>
    <dbReference type="NCBI Taxonomy" id="2126338"/>
    <lineage>
        <taxon>Bacteria</taxon>
        <taxon>Pseudomonadati</taxon>
        <taxon>Pseudomonadota</taxon>
        <taxon>Gammaproteobacteria</taxon>
        <taxon>Candidatus Kentrum</taxon>
    </lineage>
</organism>
<evidence type="ECO:0000313" key="1">
    <source>
        <dbReference type="EMBL" id="VFJ67099.1"/>
    </source>
</evidence>